<dbReference type="AlphaFoldDB" id="W7XFP2"/>
<dbReference type="KEGG" id="tet:TTHERM_001305847"/>
<evidence type="ECO:0000313" key="1">
    <source>
        <dbReference type="EMBL" id="EWS71629.1"/>
    </source>
</evidence>
<dbReference type="Proteomes" id="UP000009168">
    <property type="component" value="Unassembled WGS sequence"/>
</dbReference>
<dbReference type="RefSeq" id="XP_012655831.1">
    <property type="nucleotide sequence ID" value="XM_012800377.1"/>
</dbReference>
<reference evidence="2" key="1">
    <citation type="journal article" date="2006" name="PLoS Biol.">
        <title>Macronuclear genome sequence of the ciliate Tetrahymena thermophila, a model eukaryote.</title>
        <authorList>
            <person name="Eisen J.A."/>
            <person name="Coyne R.S."/>
            <person name="Wu M."/>
            <person name="Wu D."/>
            <person name="Thiagarajan M."/>
            <person name="Wortman J.R."/>
            <person name="Badger J.H."/>
            <person name="Ren Q."/>
            <person name="Amedeo P."/>
            <person name="Jones K.M."/>
            <person name="Tallon L.J."/>
            <person name="Delcher A.L."/>
            <person name="Salzberg S.L."/>
            <person name="Silva J.C."/>
            <person name="Haas B.J."/>
            <person name="Majoros W.H."/>
            <person name="Farzad M."/>
            <person name="Carlton J.M."/>
            <person name="Smith R.K. Jr."/>
            <person name="Garg J."/>
            <person name="Pearlman R.E."/>
            <person name="Karrer K.M."/>
            <person name="Sun L."/>
            <person name="Manning G."/>
            <person name="Elde N.C."/>
            <person name="Turkewitz A.P."/>
            <person name="Asai D.J."/>
            <person name="Wilkes D.E."/>
            <person name="Wang Y."/>
            <person name="Cai H."/>
            <person name="Collins K."/>
            <person name="Stewart B.A."/>
            <person name="Lee S.R."/>
            <person name="Wilamowska K."/>
            <person name="Weinberg Z."/>
            <person name="Ruzzo W.L."/>
            <person name="Wloga D."/>
            <person name="Gaertig J."/>
            <person name="Frankel J."/>
            <person name="Tsao C.-C."/>
            <person name="Gorovsky M.A."/>
            <person name="Keeling P.J."/>
            <person name="Waller R.F."/>
            <person name="Patron N.J."/>
            <person name="Cherry J.M."/>
            <person name="Stover N.A."/>
            <person name="Krieger C.J."/>
            <person name="del Toro C."/>
            <person name="Ryder H.F."/>
            <person name="Williamson S.C."/>
            <person name="Barbeau R.A."/>
            <person name="Hamilton E.P."/>
            <person name="Orias E."/>
        </authorList>
    </citation>
    <scope>NUCLEOTIDE SEQUENCE [LARGE SCALE GENOMIC DNA]</scope>
    <source>
        <strain evidence="2">SB210</strain>
    </source>
</reference>
<dbReference type="EMBL" id="GG662416">
    <property type="protein sequence ID" value="EWS71629.1"/>
    <property type="molecule type" value="Genomic_DNA"/>
</dbReference>
<proteinExistence type="predicted"/>
<dbReference type="InParanoid" id="W7XFP2"/>
<organism evidence="1 2">
    <name type="scientific">Tetrahymena thermophila (strain SB210)</name>
    <dbReference type="NCBI Taxonomy" id="312017"/>
    <lineage>
        <taxon>Eukaryota</taxon>
        <taxon>Sar</taxon>
        <taxon>Alveolata</taxon>
        <taxon>Ciliophora</taxon>
        <taxon>Intramacronucleata</taxon>
        <taxon>Oligohymenophorea</taxon>
        <taxon>Hymenostomatida</taxon>
        <taxon>Tetrahymenina</taxon>
        <taxon>Tetrahymenidae</taxon>
        <taxon>Tetrahymena</taxon>
    </lineage>
</organism>
<gene>
    <name evidence="1" type="ORF">TTHERM_001305847</name>
</gene>
<protein>
    <submittedName>
        <fullName evidence="1">Uncharacterized protein</fullName>
    </submittedName>
</protein>
<accession>W7XFP2</accession>
<name>W7XFP2_TETTS</name>
<dbReference type="GeneID" id="24442129"/>
<keyword evidence="2" id="KW-1185">Reference proteome</keyword>
<sequence>MLIIRILIYLFQLDFKYLILLINFLTKNQINLISKNLFQKKKQIFKRMKSELYKDMQKLIDFQLKIQVIKRQCAFFKFIKAFQFFVVQSLKYRFSQSVDIYFIFNASPLDLSKYLLYIS</sequence>
<evidence type="ECO:0000313" key="2">
    <source>
        <dbReference type="Proteomes" id="UP000009168"/>
    </source>
</evidence>